<dbReference type="EMBL" id="CP004121">
    <property type="protein sequence ID" value="AGF57250.1"/>
    <property type="molecule type" value="Genomic_DNA"/>
</dbReference>
<name>M1LVS8_9CLOT</name>
<evidence type="ECO:0000313" key="2">
    <source>
        <dbReference type="Proteomes" id="UP000011728"/>
    </source>
</evidence>
<organism evidence="1 2">
    <name type="scientific">Clostridium saccharoperbutylacetonicum N1-4(HMT)</name>
    <dbReference type="NCBI Taxonomy" id="931276"/>
    <lineage>
        <taxon>Bacteria</taxon>
        <taxon>Bacillati</taxon>
        <taxon>Bacillota</taxon>
        <taxon>Clostridia</taxon>
        <taxon>Eubacteriales</taxon>
        <taxon>Clostridiaceae</taxon>
        <taxon>Clostridium</taxon>
    </lineage>
</organism>
<keyword evidence="2" id="KW-1185">Reference proteome</keyword>
<dbReference type="HOGENOM" id="CLU_3024079_0_0_9"/>
<proteinExistence type="predicted"/>
<dbReference type="RefSeq" id="WP_015393568.1">
    <property type="nucleotide sequence ID" value="NC_020291.1"/>
</dbReference>
<dbReference type="PATRIC" id="fig|931276.5.peg.3515"/>
<dbReference type="Proteomes" id="UP000011728">
    <property type="component" value="Chromosome"/>
</dbReference>
<reference evidence="1 2" key="1">
    <citation type="submission" date="2013-02" db="EMBL/GenBank/DDBJ databases">
        <title>Genome sequence of Clostridium saccharoperbutylacetonicum N1-4(HMT).</title>
        <authorList>
            <person name="Poehlein A."/>
            <person name="Daniel R."/>
        </authorList>
    </citation>
    <scope>NUCLEOTIDE SEQUENCE [LARGE SCALE GENOMIC DNA]</scope>
    <source>
        <strain evidence="2">N1-4(HMT)</strain>
    </source>
</reference>
<evidence type="ECO:0000313" key="1">
    <source>
        <dbReference type="EMBL" id="AGF57250.1"/>
    </source>
</evidence>
<accession>M1LVS8</accession>
<gene>
    <name evidence="1" type="ORF">Cspa_c34890</name>
</gene>
<protein>
    <submittedName>
        <fullName evidence="1">Uncharacterized protein</fullName>
    </submittedName>
</protein>
<dbReference type="AlphaFoldDB" id="M1LVS8"/>
<dbReference type="KEGG" id="csr:Cspa_c34890"/>
<sequence>MLKIKDLESVLNTNMMNVIYEDHWNGQQYGYVDSEAKIELILPVNENTIKISVTP</sequence>